<dbReference type="PANTHER" id="PTHR42929">
    <property type="entry name" value="INNER MEMBRANE ABC TRANSPORTER PERMEASE PROTEIN YDCU-RELATED-RELATED"/>
    <property type="match status" value="1"/>
</dbReference>
<feature type="transmembrane region" description="Helical" evidence="8">
    <location>
        <begin position="168"/>
        <end position="190"/>
    </location>
</feature>
<feature type="transmembrane region" description="Helical" evidence="8">
    <location>
        <begin position="85"/>
        <end position="105"/>
    </location>
</feature>
<gene>
    <name evidence="10" type="ORF">SAMN07250955_10977</name>
</gene>
<feature type="transmembrane region" description="Helical" evidence="8">
    <location>
        <begin position="269"/>
        <end position="290"/>
    </location>
</feature>
<evidence type="ECO:0000313" key="11">
    <source>
        <dbReference type="Proteomes" id="UP000197065"/>
    </source>
</evidence>
<dbReference type="EMBL" id="FYEH01000009">
    <property type="protein sequence ID" value="SNB72343.1"/>
    <property type="molecule type" value="Genomic_DNA"/>
</dbReference>
<dbReference type="Gene3D" id="1.10.3720.10">
    <property type="entry name" value="MetI-like"/>
    <property type="match status" value="1"/>
</dbReference>
<dbReference type="Pfam" id="PF00528">
    <property type="entry name" value="BPD_transp_1"/>
    <property type="match status" value="1"/>
</dbReference>
<feature type="transmembrane region" description="Helical" evidence="8">
    <location>
        <begin position="211"/>
        <end position="240"/>
    </location>
</feature>
<dbReference type="OrthoDB" id="7915284at2"/>
<keyword evidence="3 8" id="KW-0813">Transport</keyword>
<feature type="transmembrane region" description="Helical" evidence="8">
    <location>
        <begin position="134"/>
        <end position="156"/>
    </location>
</feature>
<feature type="transmembrane region" description="Helical" evidence="8">
    <location>
        <begin position="20"/>
        <end position="53"/>
    </location>
</feature>
<evidence type="ECO:0000256" key="3">
    <source>
        <dbReference type="ARBA" id="ARBA00022448"/>
    </source>
</evidence>
<dbReference type="Proteomes" id="UP000197065">
    <property type="component" value="Unassembled WGS sequence"/>
</dbReference>
<keyword evidence="6 8" id="KW-1133">Transmembrane helix</keyword>
<evidence type="ECO:0000256" key="4">
    <source>
        <dbReference type="ARBA" id="ARBA00022475"/>
    </source>
</evidence>
<dbReference type="CDD" id="cd06261">
    <property type="entry name" value="TM_PBP2"/>
    <property type="match status" value="1"/>
</dbReference>
<dbReference type="PANTHER" id="PTHR42929:SF1">
    <property type="entry name" value="INNER MEMBRANE ABC TRANSPORTER PERMEASE PROTEIN YDCU-RELATED"/>
    <property type="match status" value="1"/>
</dbReference>
<feature type="domain" description="ABC transmembrane type-1" evidence="9">
    <location>
        <begin position="79"/>
        <end position="287"/>
    </location>
</feature>
<evidence type="ECO:0000256" key="7">
    <source>
        <dbReference type="ARBA" id="ARBA00023136"/>
    </source>
</evidence>
<dbReference type="AlphaFoldDB" id="A0A212RIU3"/>
<evidence type="ECO:0000256" key="8">
    <source>
        <dbReference type="RuleBase" id="RU363032"/>
    </source>
</evidence>
<dbReference type="InterPro" id="IPR035906">
    <property type="entry name" value="MetI-like_sf"/>
</dbReference>
<accession>A0A212RIU3</accession>
<dbReference type="RefSeq" id="WP_088562016.1">
    <property type="nucleotide sequence ID" value="NZ_FYEH01000009.1"/>
</dbReference>
<dbReference type="SUPFAM" id="SSF161098">
    <property type="entry name" value="MetI-like"/>
    <property type="match status" value="1"/>
</dbReference>
<keyword evidence="5 8" id="KW-0812">Transmembrane</keyword>
<comment type="similarity">
    <text evidence="2">Belongs to the binding-protein-dependent transport system permease family. CysTW subfamily.</text>
</comment>
<evidence type="ECO:0000259" key="9">
    <source>
        <dbReference type="PROSITE" id="PS50928"/>
    </source>
</evidence>
<comment type="subcellular location">
    <subcellularLocation>
        <location evidence="1 8">Cell membrane</location>
        <topology evidence="1 8">Multi-pass membrane protein</topology>
    </subcellularLocation>
</comment>
<dbReference type="GO" id="GO:0005886">
    <property type="term" value="C:plasma membrane"/>
    <property type="evidence" value="ECO:0007669"/>
    <property type="project" value="UniProtKB-SubCell"/>
</dbReference>
<reference evidence="10 11" key="1">
    <citation type="submission" date="2017-06" db="EMBL/GenBank/DDBJ databases">
        <authorList>
            <person name="Kim H.J."/>
            <person name="Triplett B.A."/>
        </authorList>
    </citation>
    <scope>NUCLEOTIDE SEQUENCE [LARGE SCALE GENOMIC DNA]</scope>
    <source>
        <strain evidence="10 11">B29T1</strain>
    </source>
</reference>
<keyword evidence="4" id="KW-1003">Cell membrane</keyword>
<sequence>MAISTAAAPRRYRSLQLGRLGRLPIVIPGFLVVWSLMVVLPLLVVVAFSFFQVKYYKVVYQPSLDAWISLFTSGRWLVAVRTLRIALTMTAIELFLAFPFGLWLAKGCRSVPLKAFIITLLTIPFFLDPSSRTIVWRAILGSGGLINSGLMHLGVINAPIEWLLYSEFAVHFGMIGSYFPTMVFPIFMIMSLIDDEYLQASADLGASPGQTLVHVIMPLAIPGVMAGIIFTLVPLMAAFVEPQMLGGGFVNLLGDSVDSALRELKYPTAAALSTVVVAILAFCLLVLILMTRKRFDFANMFTATHR</sequence>
<dbReference type="PROSITE" id="PS50928">
    <property type="entry name" value="ABC_TM1"/>
    <property type="match status" value="1"/>
</dbReference>
<evidence type="ECO:0000256" key="1">
    <source>
        <dbReference type="ARBA" id="ARBA00004651"/>
    </source>
</evidence>
<evidence type="ECO:0000313" key="10">
    <source>
        <dbReference type="EMBL" id="SNB72343.1"/>
    </source>
</evidence>
<keyword evidence="7 8" id="KW-0472">Membrane</keyword>
<evidence type="ECO:0000256" key="2">
    <source>
        <dbReference type="ARBA" id="ARBA00007069"/>
    </source>
</evidence>
<dbReference type="GO" id="GO:0055085">
    <property type="term" value="P:transmembrane transport"/>
    <property type="evidence" value="ECO:0007669"/>
    <property type="project" value="InterPro"/>
</dbReference>
<feature type="transmembrane region" description="Helical" evidence="8">
    <location>
        <begin position="111"/>
        <end position="127"/>
    </location>
</feature>
<evidence type="ECO:0000256" key="5">
    <source>
        <dbReference type="ARBA" id="ARBA00022692"/>
    </source>
</evidence>
<dbReference type="InterPro" id="IPR000515">
    <property type="entry name" value="MetI-like"/>
</dbReference>
<organism evidence="10 11">
    <name type="scientific">Arboricoccus pini</name>
    <dbReference type="NCBI Taxonomy" id="1963835"/>
    <lineage>
        <taxon>Bacteria</taxon>
        <taxon>Pseudomonadati</taxon>
        <taxon>Pseudomonadota</taxon>
        <taxon>Alphaproteobacteria</taxon>
        <taxon>Geminicoccales</taxon>
        <taxon>Geminicoccaceae</taxon>
        <taxon>Arboricoccus</taxon>
    </lineage>
</organism>
<name>A0A212RIU3_9PROT</name>
<protein>
    <submittedName>
        <fullName evidence="10">Putative spermidine/putrescine transport system permease protein/spermidine/putrescine transport system permease protein</fullName>
    </submittedName>
</protein>
<evidence type="ECO:0000256" key="6">
    <source>
        <dbReference type="ARBA" id="ARBA00022989"/>
    </source>
</evidence>
<keyword evidence="11" id="KW-1185">Reference proteome</keyword>
<proteinExistence type="inferred from homology"/>